<dbReference type="NCBIfam" id="TIGR00021">
    <property type="entry name" value="rpiA"/>
    <property type="match status" value="1"/>
</dbReference>
<feature type="active site" description="Proton acceptor" evidence="3">
    <location>
        <position position="103"/>
    </location>
</feature>
<feature type="binding site" evidence="3">
    <location>
        <begin position="81"/>
        <end position="84"/>
    </location>
    <ligand>
        <name>substrate</name>
    </ligand>
</feature>
<dbReference type="KEGG" id="ccot:CCAX7_13060"/>
<keyword evidence="5" id="KW-1185">Reference proteome</keyword>
<reference evidence="4 5" key="1">
    <citation type="journal article" date="2019" name="Int. J. Syst. Evol. Microbiol.">
        <title>Capsulimonas corticalis gen. nov., sp. nov., an aerobic capsulated bacterium, of a novel bacterial order, Capsulimonadales ord. nov., of the class Armatimonadia of the phylum Armatimonadetes.</title>
        <authorList>
            <person name="Li J."/>
            <person name="Kudo C."/>
            <person name="Tonouchi A."/>
        </authorList>
    </citation>
    <scope>NUCLEOTIDE SEQUENCE [LARGE SCALE GENOMIC DNA]</scope>
    <source>
        <strain evidence="4 5">AX-7</strain>
    </source>
</reference>
<dbReference type="Gene3D" id="3.30.70.260">
    <property type="match status" value="1"/>
</dbReference>
<gene>
    <name evidence="3 4" type="primary">rpiA</name>
    <name evidence="4" type="ORF">CCAX7_13060</name>
</gene>
<dbReference type="InterPro" id="IPR020672">
    <property type="entry name" value="Ribose5P_isomerase_typA_subgr"/>
</dbReference>
<evidence type="ECO:0000256" key="2">
    <source>
        <dbReference type="ARBA" id="ARBA00023235"/>
    </source>
</evidence>
<dbReference type="InterPro" id="IPR004788">
    <property type="entry name" value="Ribose5P_isomerase_type_A"/>
</dbReference>
<dbReference type="EC" id="5.3.1.6" evidence="3"/>
<dbReference type="AlphaFoldDB" id="A0A402D4R3"/>
<name>A0A402D4R3_9BACT</name>
<dbReference type="OrthoDB" id="5870696at2"/>
<dbReference type="Proteomes" id="UP000287394">
    <property type="component" value="Chromosome"/>
</dbReference>
<dbReference type="NCBIfam" id="NF001924">
    <property type="entry name" value="PRK00702.1"/>
    <property type="match status" value="1"/>
</dbReference>
<feature type="binding site" evidence="3">
    <location>
        <position position="121"/>
    </location>
    <ligand>
        <name>substrate</name>
    </ligand>
</feature>
<organism evidence="4 5">
    <name type="scientific">Capsulimonas corticalis</name>
    <dbReference type="NCBI Taxonomy" id="2219043"/>
    <lineage>
        <taxon>Bacteria</taxon>
        <taxon>Bacillati</taxon>
        <taxon>Armatimonadota</taxon>
        <taxon>Armatimonadia</taxon>
        <taxon>Capsulimonadales</taxon>
        <taxon>Capsulimonadaceae</taxon>
        <taxon>Capsulimonas</taxon>
    </lineage>
</organism>
<evidence type="ECO:0000256" key="1">
    <source>
        <dbReference type="ARBA" id="ARBA00001713"/>
    </source>
</evidence>
<evidence type="ECO:0000313" key="4">
    <source>
        <dbReference type="EMBL" id="BDI29255.1"/>
    </source>
</evidence>
<comment type="pathway">
    <text evidence="3">Carbohydrate degradation; pentose phosphate pathway; D-ribose 5-phosphate from D-ribulose 5-phosphate (non-oxidative stage): step 1/1.</text>
</comment>
<dbReference type="Gene3D" id="3.40.50.1360">
    <property type="match status" value="1"/>
</dbReference>
<sequence>MNPKQAAAERAVEYIQDGMIVGLGTGSTAAYAISALSARILSEGLEITCIPTSRATAESARAMNIPLSDWDTVRKLDLTIDGADEVDPQFRLIKGGGGALLREKIVASATEHQIIVVDDHKLKAALGVFPLPVAVVPFGWQATRDRLEYLLSAPVTPRKTPNGDIFISDDSLYVLDVHFGGPLPDPDALTARIKTITGVVETGLFVGLCHRVIVGHPDGATSEASLGYTAAL</sequence>
<proteinExistence type="inferred from homology"/>
<dbReference type="EMBL" id="AP025739">
    <property type="protein sequence ID" value="BDI29255.1"/>
    <property type="molecule type" value="Genomic_DNA"/>
</dbReference>
<dbReference type="InterPro" id="IPR037171">
    <property type="entry name" value="NagB/RpiA_transferase-like"/>
</dbReference>
<feature type="binding site" evidence="3">
    <location>
        <begin position="25"/>
        <end position="28"/>
    </location>
    <ligand>
        <name>substrate</name>
    </ligand>
</feature>
<feature type="binding site" evidence="3">
    <location>
        <begin position="94"/>
        <end position="97"/>
    </location>
    <ligand>
        <name>substrate</name>
    </ligand>
</feature>
<keyword evidence="2 3" id="KW-0413">Isomerase</keyword>
<dbReference type="GO" id="GO:0009052">
    <property type="term" value="P:pentose-phosphate shunt, non-oxidative branch"/>
    <property type="evidence" value="ECO:0007669"/>
    <property type="project" value="UniProtKB-UniRule"/>
</dbReference>
<dbReference type="SUPFAM" id="SSF75445">
    <property type="entry name" value="D-ribose-5-phosphate isomerase (RpiA), lid domain"/>
    <property type="match status" value="1"/>
</dbReference>
<comment type="catalytic activity">
    <reaction evidence="1 3">
        <text>aldehydo-D-ribose 5-phosphate = D-ribulose 5-phosphate</text>
        <dbReference type="Rhea" id="RHEA:14657"/>
        <dbReference type="ChEBI" id="CHEBI:58121"/>
        <dbReference type="ChEBI" id="CHEBI:58273"/>
        <dbReference type="EC" id="5.3.1.6"/>
    </reaction>
</comment>
<evidence type="ECO:0000256" key="3">
    <source>
        <dbReference type="HAMAP-Rule" id="MF_00170"/>
    </source>
</evidence>
<dbReference type="Pfam" id="PF06026">
    <property type="entry name" value="Rib_5-P_isom_A"/>
    <property type="match status" value="1"/>
</dbReference>
<dbReference type="RefSeq" id="WP_119324468.1">
    <property type="nucleotide sequence ID" value="NZ_AP025739.1"/>
</dbReference>
<comment type="subunit">
    <text evidence="3">Homodimer.</text>
</comment>
<dbReference type="InterPro" id="IPR050262">
    <property type="entry name" value="Ribose-5P_isomerase"/>
</dbReference>
<dbReference type="SUPFAM" id="SSF100950">
    <property type="entry name" value="NagB/RpiA/CoA transferase-like"/>
    <property type="match status" value="1"/>
</dbReference>
<dbReference type="GO" id="GO:0004751">
    <property type="term" value="F:ribose-5-phosphate isomerase activity"/>
    <property type="evidence" value="ECO:0007669"/>
    <property type="project" value="UniProtKB-UniRule"/>
</dbReference>
<protein>
    <recommendedName>
        <fullName evidence="3">Ribose-5-phosphate isomerase A</fullName>
        <ecNumber evidence="3">5.3.1.6</ecNumber>
    </recommendedName>
    <alternativeName>
        <fullName evidence="3">Phosphoriboisomerase A</fullName>
        <shortName evidence="3">PRI</shortName>
    </alternativeName>
</protein>
<comment type="function">
    <text evidence="3">Catalyzes the reversible conversion of ribose-5-phosphate to ribulose 5-phosphate.</text>
</comment>
<accession>A0A402D4R3</accession>
<dbReference type="FunFam" id="3.40.50.1360:FF:000001">
    <property type="entry name" value="Ribose-5-phosphate isomerase A"/>
    <property type="match status" value="1"/>
</dbReference>
<dbReference type="PANTHER" id="PTHR43748:SF3">
    <property type="entry name" value="RIBOSE-5-PHOSPHATE ISOMERASE 3, CHLOROPLASTIC-RELATED"/>
    <property type="match status" value="1"/>
</dbReference>
<dbReference type="HAMAP" id="MF_00170">
    <property type="entry name" value="Rib_5P_isom_A"/>
    <property type="match status" value="1"/>
</dbReference>
<evidence type="ECO:0000313" key="5">
    <source>
        <dbReference type="Proteomes" id="UP000287394"/>
    </source>
</evidence>
<dbReference type="PANTHER" id="PTHR43748">
    <property type="entry name" value="RIBOSE-5-PHOSPHATE ISOMERASE 3, CHLOROPLASTIC-RELATED"/>
    <property type="match status" value="1"/>
</dbReference>
<comment type="similarity">
    <text evidence="3">Belongs to the ribose 5-phosphate isomerase family.</text>
</comment>
<dbReference type="CDD" id="cd01398">
    <property type="entry name" value="RPI_A"/>
    <property type="match status" value="1"/>
</dbReference>